<evidence type="ECO:0000313" key="2">
    <source>
        <dbReference type="Proteomes" id="UP001274830"/>
    </source>
</evidence>
<dbReference type="Proteomes" id="UP001274830">
    <property type="component" value="Unassembled WGS sequence"/>
</dbReference>
<name>A0AAE0WK06_9PEZI</name>
<gene>
    <name evidence="1" type="ORF">LTR78_006965</name>
</gene>
<dbReference type="EMBL" id="JAUTXT010000027">
    <property type="protein sequence ID" value="KAK3673125.1"/>
    <property type="molecule type" value="Genomic_DNA"/>
</dbReference>
<protein>
    <submittedName>
        <fullName evidence="1">Uncharacterized protein</fullName>
    </submittedName>
</protein>
<reference evidence="1" key="1">
    <citation type="submission" date="2023-07" db="EMBL/GenBank/DDBJ databases">
        <title>Black Yeasts Isolated from many extreme environments.</title>
        <authorList>
            <person name="Coleine C."/>
            <person name="Stajich J.E."/>
            <person name="Selbmann L."/>
        </authorList>
    </citation>
    <scope>NUCLEOTIDE SEQUENCE</scope>
    <source>
        <strain evidence="1">CCFEE 5485</strain>
    </source>
</reference>
<keyword evidence="2" id="KW-1185">Reference proteome</keyword>
<sequence>MFATAFDVVGHTVEIAKIEDKHIAPLWTLLQEEENIRLYRQLYHIDPTSEEDLGRDLLASSQNNLDTKATRAIINKFTSDVLGWLIVRSQDPDTSAMTAEAAMFLPRALRSERGTETMYYVSHTVFDNLDYEKLEFRAGTSSEAWGPGGGQLGRSLIGVLTRQMLDRGRSAESDLFVVMKAQWPVISLAIGAWLDSKGSTKVERAVGTSS</sequence>
<accession>A0AAE0WK06</accession>
<proteinExistence type="predicted"/>
<dbReference type="Gene3D" id="3.40.630.30">
    <property type="match status" value="1"/>
</dbReference>
<organism evidence="1 2">
    <name type="scientific">Recurvomyces mirabilis</name>
    <dbReference type="NCBI Taxonomy" id="574656"/>
    <lineage>
        <taxon>Eukaryota</taxon>
        <taxon>Fungi</taxon>
        <taxon>Dikarya</taxon>
        <taxon>Ascomycota</taxon>
        <taxon>Pezizomycotina</taxon>
        <taxon>Dothideomycetes</taxon>
        <taxon>Dothideomycetidae</taxon>
        <taxon>Mycosphaerellales</taxon>
        <taxon>Teratosphaeriaceae</taxon>
        <taxon>Recurvomyces</taxon>
    </lineage>
</organism>
<dbReference type="AlphaFoldDB" id="A0AAE0WK06"/>
<comment type="caution">
    <text evidence="1">The sequence shown here is derived from an EMBL/GenBank/DDBJ whole genome shotgun (WGS) entry which is preliminary data.</text>
</comment>
<evidence type="ECO:0000313" key="1">
    <source>
        <dbReference type="EMBL" id="KAK3673125.1"/>
    </source>
</evidence>